<proteinExistence type="predicted"/>
<keyword evidence="2" id="KW-1185">Reference proteome</keyword>
<dbReference type="RefSeq" id="WP_344426156.1">
    <property type="nucleotide sequence ID" value="NZ_BAAAQK010000028.1"/>
</dbReference>
<organism evidence="1 2">
    <name type="scientific">Pseudonocardia ailaonensis</name>
    <dbReference type="NCBI Taxonomy" id="367279"/>
    <lineage>
        <taxon>Bacteria</taxon>
        <taxon>Bacillati</taxon>
        <taxon>Actinomycetota</taxon>
        <taxon>Actinomycetes</taxon>
        <taxon>Pseudonocardiales</taxon>
        <taxon>Pseudonocardiaceae</taxon>
        <taxon>Pseudonocardia</taxon>
    </lineage>
</organism>
<dbReference type="EMBL" id="BAAAQK010000028">
    <property type="protein sequence ID" value="GAA1875053.1"/>
    <property type="molecule type" value="Genomic_DNA"/>
</dbReference>
<dbReference type="InterPro" id="IPR011335">
    <property type="entry name" value="Restrct_endonuc-II-like"/>
</dbReference>
<evidence type="ECO:0000313" key="2">
    <source>
        <dbReference type="Proteomes" id="UP001500449"/>
    </source>
</evidence>
<evidence type="ECO:0000313" key="1">
    <source>
        <dbReference type="EMBL" id="GAA1875053.1"/>
    </source>
</evidence>
<accession>A0ABN2NNP6</accession>
<dbReference type="Proteomes" id="UP001500449">
    <property type="component" value="Unassembled WGS sequence"/>
</dbReference>
<gene>
    <name evidence="1" type="ORF">GCM10009836_65350</name>
</gene>
<evidence type="ECO:0008006" key="3">
    <source>
        <dbReference type="Google" id="ProtNLM"/>
    </source>
</evidence>
<protein>
    <recommendedName>
        <fullName evidence="3">DUF559 domain-containing protein</fullName>
    </recommendedName>
</protein>
<reference evidence="1 2" key="1">
    <citation type="journal article" date="2019" name="Int. J. Syst. Evol. Microbiol.">
        <title>The Global Catalogue of Microorganisms (GCM) 10K type strain sequencing project: providing services to taxonomists for standard genome sequencing and annotation.</title>
        <authorList>
            <consortium name="The Broad Institute Genomics Platform"/>
            <consortium name="The Broad Institute Genome Sequencing Center for Infectious Disease"/>
            <person name="Wu L."/>
            <person name="Ma J."/>
        </authorList>
    </citation>
    <scope>NUCLEOTIDE SEQUENCE [LARGE SCALE GENOMIC DNA]</scope>
    <source>
        <strain evidence="1 2">JCM 16009</strain>
    </source>
</reference>
<sequence>MLDAPFRGSDAVASGLLTPGALRGHRFVRVFPDVYVPADLPLTFEVRSRAGHVLTERRGGVLAGYSAAVLLGASCEPRGAPAEVIVPSHVRRVPGLLSRQGDVDPAERVAIGSVPVTSRFRTAWDLARRLPLLDAVVAVDALARPARPGRPPRFDPLDLLDRRTSSPGARGCRRLDEVVVLADPRAESPPETLMRLALVFAGLRPRVQHELLDARGDVVARFDLAFPEVLLAVEYDGEDHDDTLDRARDLRTGAFGWHTMRFRGADVLSRPDRMVALVEAQILHRRGLPDVERASRAAAASW</sequence>
<comment type="caution">
    <text evidence="1">The sequence shown here is derived from an EMBL/GenBank/DDBJ whole genome shotgun (WGS) entry which is preliminary data.</text>
</comment>
<dbReference type="SUPFAM" id="SSF52980">
    <property type="entry name" value="Restriction endonuclease-like"/>
    <property type="match status" value="1"/>
</dbReference>
<name>A0ABN2NNP6_9PSEU</name>